<accession>A0ABR3YET0</accession>
<reference evidence="3 4" key="1">
    <citation type="journal article" date="2024" name="IMA Fungus">
        <title>IMA Genome - F19 : A genome assembly and annotation guide to empower mycologists, including annotated draft genome sequences of Ceratocystis pirilliformis, Diaporthe australafricana, Fusarium ophioides, Paecilomyces lecythidis, and Sporothrix stenoceras.</title>
        <authorList>
            <person name="Aylward J."/>
            <person name="Wilson A.M."/>
            <person name="Visagie C.M."/>
            <person name="Spraker J."/>
            <person name="Barnes I."/>
            <person name="Buitendag C."/>
            <person name="Ceriani C."/>
            <person name="Del Mar Angel L."/>
            <person name="du Plessis D."/>
            <person name="Fuchs T."/>
            <person name="Gasser K."/>
            <person name="Kramer D."/>
            <person name="Li W."/>
            <person name="Munsamy K."/>
            <person name="Piso A."/>
            <person name="Price J.L."/>
            <person name="Sonnekus B."/>
            <person name="Thomas C."/>
            <person name="van der Nest A."/>
            <person name="van Dijk A."/>
            <person name="van Heerden A."/>
            <person name="van Vuuren N."/>
            <person name="Yilmaz N."/>
            <person name="Duong T.A."/>
            <person name="van der Merwe N.A."/>
            <person name="Wingfield M.J."/>
            <person name="Wingfield B.D."/>
        </authorList>
    </citation>
    <scope>NUCLEOTIDE SEQUENCE [LARGE SCALE GENOMIC DNA]</scope>
    <source>
        <strain evidence="3 4">CMW 18167</strain>
    </source>
</reference>
<evidence type="ECO:0000256" key="1">
    <source>
        <dbReference type="SAM" id="Phobius"/>
    </source>
</evidence>
<feature type="domain" description="VOC" evidence="2">
    <location>
        <begin position="1"/>
        <end position="108"/>
    </location>
</feature>
<dbReference type="Proteomes" id="UP001583193">
    <property type="component" value="Unassembled WGS sequence"/>
</dbReference>
<keyword evidence="1" id="KW-0812">Transmembrane</keyword>
<proteinExistence type="predicted"/>
<comment type="caution">
    <text evidence="3">The sequence shown here is derived from an EMBL/GenBank/DDBJ whole genome shotgun (WGS) entry which is preliminary data.</text>
</comment>
<keyword evidence="4" id="KW-1185">Reference proteome</keyword>
<evidence type="ECO:0000313" key="4">
    <source>
        <dbReference type="Proteomes" id="UP001583193"/>
    </source>
</evidence>
<dbReference type="SUPFAM" id="SSF54593">
    <property type="entry name" value="Glyoxalase/Bleomycin resistance protein/Dihydroxybiphenyl dioxygenase"/>
    <property type="match status" value="1"/>
</dbReference>
<dbReference type="InterPro" id="IPR037523">
    <property type="entry name" value="VOC_core"/>
</dbReference>
<dbReference type="PROSITE" id="PS51819">
    <property type="entry name" value="VOC"/>
    <property type="match status" value="1"/>
</dbReference>
<dbReference type="InterPro" id="IPR029068">
    <property type="entry name" value="Glyas_Bleomycin-R_OHBP_Dase"/>
</dbReference>
<dbReference type="EMBL" id="JAVDPF010000001">
    <property type="protein sequence ID" value="KAL1886485.1"/>
    <property type="molecule type" value="Genomic_DNA"/>
</dbReference>
<feature type="transmembrane region" description="Helical" evidence="1">
    <location>
        <begin position="102"/>
        <end position="123"/>
    </location>
</feature>
<gene>
    <name evidence="3" type="ORF">Plec18167_000416</name>
</gene>
<name>A0ABR3YET0_9EURO</name>
<keyword evidence="1" id="KW-0472">Membrane</keyword>
<evidence type="ECO:0000313" key="3">
    <source>
        <dbReference type="EMBL" id="KAL1886485.1"/>
    </source>
</evidence>
<organism evidence="3 4">
    <name type="scientific">Paecilomyces lecythidis</name>
    <dbReference type="NCBI Taxonomy" id="3004212"/>
    <lineage>
        <taxon>Eukaryota</taxon>
        <taxon>Fungi</taxon>
        <taxon>Dikarya</taxon>
        <taxon>Ascomycota</taxon>
        <taxon>Pezizomycotina</taxon>
        <taxon>Eurotiomycetes</taxon>
        <taxon>Eurotiomycetidae</taxon>
        <taxon>Eurotiales</taxon>
        <taxon>Thermoascaceae</taxon>
        <taxon>Paecilomyces</taxon>
    </lineage>
</organism>
<sequence length="155" mass="16841">MAHQSFTSSSDATGTVRHALLFGGSKINLHEAGKEFEPKAQIPVPGSADLCFLTDSPVEEVVGRLKEMGVDVLTFNGEAIVKRTGARSPLRSVYLRDPDGNLIEYAFLSAFMLYVLGLVIYPAGLHSHSVVSDTDYIEKNIESNYVTCGPELHTP</sequence>
<dbReference type="Gene3D" id="3.10.180.10">
    <property type="entry name" value="2,3-Dihydroxybiphenyl 1,2-Dioxygenase, domain 1"/>
    <property type="match status" value="1"/>
</dbReference>
<keyword evidence="1" id="KW-1133">Transmembrane helix</keyword>
<protein>
    <recommendedName>
        <fullName evidence="2">VOC domain-containing protein</fullName>
    </recommendedName>
</protein>
<evidence type="ECO:0000259" key="2">
    <source>
        <dbReference type="PROSITE" id="PS51819"/>
    </source>
</evidence>